<gene>
    <name evidence="2" type="ORF">PQR57_30045</name>
</gene>
<reference evidence="2 3" key="1">
    <citation type="journal article" date="2024" name="Chem. Sci.">
        <title>Discovery of megapolipeptins by genome mining of a Burkholderiales bacteria collection.</title>
        <authorList>
            <person name="Paulo B.S."/>
            <person name="Recchia M.J.J."/>
            <person name="Lee S."/>
            <person name="Fergusson C.H."/>
            <person name="Romanowski S.B."/>
            <person name="Hernandez A."/>
            <person name="Krull N."/>
            <person name="Liu D.Y."/>
            <person name="Cavanagh H."/>
            <person name="Bos A."/>
            <person name="Gray C.A."/>
            <person name="Murphy B.T."/>
            <person name="Linington R.G."/>
            <person name="Eustaquio A.S."/>
        </authorList>
    </citation>
    <scope>NUCLEOTIDE SEQUENCE [LARGE SCALE GENOMIC DNA]</scope>
    <source>
        <strain evidence="2 3">RL17-350-BIC-A</strain>
    </source>
</reference>
<feature type="region of interest" description="Disordered" evidence="1">
    <location>
        <begin position="58"/>
        <end position="80"/>
    </location>
</feature>
<evidence type="ECO:0008006" key="4">
    <source>
        <dbReference type="Google" id="ProtNLM"/>
    </source>
</evidence>
<evidence type="ECO:0000313" key="2">
    <source>
        <dbReference type="EMBL" id="MFM0005231.1"/>
    </source>
</evidence>
<protein>
    <recommendedName>
        <fullName evidence="4">Secreted protein</fullName>
    </recommendedName>
</protein>
<feature type="compositionally biased region" description="Polar residues" evidence="1">
    <location>
        <begin position="71"/>
        <end position="80"/>
    </location>
</feature>
<accession>A0ABW9AZ44</accession>
<organism evidence="2 3">
    <name type="scientific">Paraburkholderia dipogonis</name>
    <dbReference type="NCBI Taxonomy" id="1211383"/>
    <lineage>
        <taxon>Bacteria</taxon>
        <taxon>Pseudomonadati</taxon>
        <taxon>Pseudomonadota</taxon>
        <taxon>Betaproteobacteria</taxon>
        <taxon>Burkholderiales</taxon>
        <taxon>Burkholderiaceae</taxon>
        <taxon>Paraburkholderia</taxon>
    </lineage>
</organism>
<evidence type="ECO:0000313" key="3">
    <source>
        <dbReference type="Proteomes" id="UP001629230"/>
    </source>
</evidence>
<evidence type="ECO:0000256" key="1">
    <source>
        <dbReference type="SAM" id="MobiDB-lite"/>
    </source>
</evidence>
<proteinExistence type="predicted"/>
<dbReference type="RefSeq" id="WP_408179999.1">
    <property type="nucleotide sequence ID" value="NZ_JAQQEZ010000027.1"/>
</dbReference>
<comment type="caution">
    <text evidence="2">The sequence shown here is derived from an EMBL/GenBank/DDBJ whole genome shotgun (WGS) entry which is preliminary data.</text>
</comment>
<name>A0ABW9AZ44_9BURK</name>
<sequence length="80" mass="8662">MKIRSAEFLAAVAIITSAAVMQIREHVQVREAPSANAQATSPSCGVMHDGLVPAACEPTRDERQVDRAPQPQRNAPQVWV</sequence>
<keyword evidence="3" id="KW-1185">Reference proteome</keyword>
<dbReference type="Proteomes" id="UP001629230">
    <property type="component" value="Unassembled WGS sequence"/>
</dbReference>
<dbReference type="EMBL" id="JAQQEZ010000027">
    <property type="protein sequence ID" value="MFM0005231.1"/>
    <property type="molecule type" value="Genomic_DNA"/>
</dbReference>